<evidence type="ECO:0000256" key="2">
    <source>
        <dbReference type="ARBA" id="ARBA00004196"/>
    </source>
</evidence>
<keyword evidence="6" id="KW-0479">Metal-binding</keyword>
<dbReference type="Gene3D" id="1.10.645.10">
    <property type="entry name" value="Cytochrome-c3 Hydrogenase, chain B"/>
    <property type="match status" value="1"/>
</dbReference>
<evidence type="ECO:0000256" key="5">
    <source>
        <dbReference type="ARBA" id="ARBA00022596"/>
    </source>
</evidence>
<comment type="similarity">
    <text evidence="3">Belongs to the [NiFe]/[NiFeSe] hydrogenase large subunit family.</text>
</comment>
<comment type="cofactor">
    <cofactor evidence="1">
        <name>Ni(2+)</name>
        <dbReference type="ChEBI" id="CHEBI:49786"/>
    </cofactor>
</comment>
<accession>A0A3B0XF27</accession>
<dbReference type="GO" id="GO:0008901">
    <property type="term" value="F:ferredoxin hydrogenase activity"/>
    <property type="evidence" value="ECO:0007669"/>
    <property type="project" value="InterPro"/>
</dbReference>
<dbReference type="PROSITE" id="PS00508">
    <property type="entry name" value="NI_HGENASE_L_2"/>
    <property type="match status" value="1"/>
</dbReference>
<dbReference type="PANTHER" id="PTHR42958">
    <property type="entry name" value="HYDROGENASE-2 LARGE CHAIN"/>
    <property type="match status" value="1"/>
</dbReference>
<comment type="subcellular location">
    <subcellularLocation>
        <location evidence="2">Cell envelope</location>
    </subcellularLocation>
</comment>
<dbReference type="Pfam" id="PF00374">
    <property type="entry name" value="NiFeSe_Hases"/>
    <property type="match status" value="2"/>
</dbReference>
<dbReference type="AlphaFoldDB" id="A0A3B0XF27"/>
<dbReference type="GO" id="GO:0033748">
    <property type="term" value="F:hydrogenase (acceptor) activity"/>
    <property type="evidence" value="ECO:0007669"/>
    <property type="project" value="UniProtKB-EC"/>
</dbReference>
<organism evidence="8">
    <name type="scientific">hydrothermal vent metagenome</name>
    <dbReference type="NCBI Taxonomy" id="652676"/>
    <lineage>
        <taxon>unclassified sequences</taxon>
        <taxon>metagenomes</taxon>
        <taxon>ecological metagenomes</taxon>
    </lineage>
</organism>
<keyword evidence="5" id="KW-0533">Nickel</keyword>
<dbReference type="InterPro" id="IPR018194">
    <property type="entry name" value="Ni-dep_hyd_lsu_Ni_BS"/>
</dbReference>
<evidence type="ECO:0000256" key="7">
    <source>
        <dbReference type="ARBA" id="ARBA00023002"/>
    </source>
</evidence>
<evidence type="ECO:0000256" key="6">
    <source>
        <dbReference type="ARBA" id="ARBA00022723"/>
    </source>
</evidence>
<protein>
    <submittedName>
        <fullName evidence="8">Uptake hydrogenase large subunit</fullName>
        <ecNumber evidence="8">1.12.99.6</ecNumber>
    </submittedName>
</protein>
<evidence type="ECO:0000256" key="3">
    <source>
        <dbReference type="ARBA" id="ARBA00009292"/>
    </source>
</evidence>
<dbReference type="PANTHER" id="PTHR42958:SF2">
    <property type="entry name" value="UPTAKE HYDROGENASE LARGE SUBUNIT"/>
    <property type="match status" value="1"/>
</dbReference>
<proteinExistence type="inferred from homology"/>
<dbReference type="InterPro" id="IPR050867">
    <property type="entry name" value="NiFe/NiFeSe_hydrgnase_LSU"/>
</dbReference>
<evidence type="ECO:0000256" key="4">
    <source>
        <dbReference type="ARBA" id="ARBA00011771"/>
    </source>
</evidence>
<name>A0A3B0XF27_9ZZZZ</name>
<dbReference type="EMBL" id="UOFG01000153">
    <property type="protein sequence ID" value="VAW61707.1"/>
    <property type="molecule type" value="Genomic_DNA"/>
</dbReference>
<dbReference type="EC" id="1.12.99.6" evidence="8"/>
<evidence type="ECO:0000313" key="8">
    <source>
        <dbReference type="EMBL" id="VAW61707.1"/>
    </source>
</evidence>
<dbReference type="GO" id="GO:0016151">
    <property type="term" value="F:nickel cation binding"/>
    <property type="evidence" value="ECO:0007669"/>
    <property type="project" value="InterPro"/>
</dbReference>
<dbReference type="SUPFAM" id="SSF56762">
    <property type="entry name" value="HydB/Nqo4-like"/>
    <property type="match status" value="1"/>
</dbReference>
<sequence length="613" mass="68078">MEQPLNRSPEMANKNIHPPVNADISLDILDLIQSRNRASLQQPLTSLKHIGGSSAIYCRADLDNRQVIEAASMATLYKGYEALLPGRDIKQIGLVSSTASGLCGGVHATASALCLEMALGLKPPAAGIVLRNLLLSCQYLNDNTMHLFILAGPDYSEEVFKHSNPEIWSKAQQSVCQHQHLHHYRRIADIMNDLNKGSGKLYKEALEMISLARKAYILLGGKYPHSESIIPGGVSLPIDAEKLNAFKNTLEGFATYSQKTAAIWDEIFDFLIETNPLYLALGKSPASMLDFGQWDHHEHYDANYQHCDIWGKNRWSTPGVIINGKLICSQLSQLNSGMEESFDCSFQTRSDQDHRQLISHDPLGNAISALHPWNKKTDKPEITKPGAYSWGSSLTWRGQGFEVGAYSRLYITALAQNLPHSQYLAATGKSLDFQFPGKCSQDIKLSWKVPAIWNTFERNRARAYALAFNYAVTQENIDIARMLIAKGEIQTHVTSNHSEADQQLGVGFWGASRGFLAHWAVINKQTIENYQISIPSRVNVGTRTHLNELGPLEKALLNTPVIESQYNGAKGFSAIDIQRTIQSFDPCMSCSVHVLINGSEKVIDKEIDTSFPI</sequence>
<dbReference type="InterPro" id="IPR001501">
    <property type="entry name" value="Ni-dep_hyd_lsu"/>
</dbReference>
<dbReference type="GO" id="GO:0030313">
    <property type="term" value="C:cell envelope"/>
    <property type="evidence" value="ECO:0007669"/>
    <property type="project" value="UniProtKB-SubCell"/>
</dbReference>
<comment type="subunit">
    <text evidence="4">Heterodimer of a large and a small subunit.</text>
</comment>
<keyword evidence="7 8" id="KW-0560">Oxidoreductase</keyword>
<dbReference type="InterPro" id="IPR029014">
    <property type="entry name" value="NiFe-Hase_large"/>
</dbReference>
<evidence type="ECO:0000256" key="1">
    <source>
        <dbReference type="ARBA" id="ARBA00001967"/>
    </source>
</evidence>
<gene>
    <name evidence="8" type="ORF">MNBD_GAMMA11-1613</name>
</gene>
<reference evidence="8" key="1">
    <citation type="submission" date="2018-06" db="EMBL/GenBank/DDBJ databases">
        <authorList>
            <person name="Zhirakovskaya E."/>
        </authorList>
    </citation>
    <scope>NUCLEOTIDE SEQUENCE</scope>
</reference>